<comment type="caution">
    <text evidence="2">The sequence shown here is derived from an EMBL/GenBank/DDBJ whole genome shotgun (WGS) entry which is preliminary data.</text>
</comment>
<accession>A0A4V3UN06</accession>
<feature type="region of interest" description="Disordered" evidence="1">
    <location>
        <begin position="1"/>
        <end position="22"/>
    </location>
</feature>
<dbReference type="EMBL" id="SOSA01000677">
    <property type="protein sequence ID" value="THC89304.1"/>
    <property type="molecule type" value="Genomic_DNA"/>
</dbReference>
<dbReference type="Gene3D" id="3.20.20.80">
    <property type="entry name" value="Glycosidases"/>
    <property type="match status" value="1"/>
</dbReference>
<dbReference type="InterPro" id="IPR017853">
    <property type="entry name" value="GH"/>
</dbReference>
<gene>
    <name evidence="2" type="ORF">EYZ11_011250</name>
</gene>
<evidence type="ECO:0000313" key="3">
    <source>
        <dbReference type="Proteomes" id="UP000308092"/>
    </source>
</evidence>
<reference evidence="2 3" key="1">
    <citation type="submission" date="2019-03" db="EMBL/GenBank/DDBJ databases">
        <title>The genome sequence of a newly discovered highly antifungal drug resistant Aspergillus species, Aspergillus tanneri NIH 1004.</title>
        <authorList>
            <person name="Mounaud S."/>
            <person name="Singh I."/>
            <person name="Joardar V."/>
            <person name="Pakala S."/>
            <person name="Pakala S."/>
            <person name="Venepally P."/>
            <person name="Hoover J."/>
            <person name="Nierman W."/>
            <person name="Chung J."/>
            <person name="Losada L."/>
        </authorList>
    </citation>
    <scope>NUCLEOTIDE SEQUENCE [LARGE SCALE GENOMIC DNA]</scope>
    <source>
        <strain evidence="2 3">NIH1004</strain>
    </source>
</reference>
<organism evidence="2 3">
    <name type="scientific">Aspergillus tanneri</name>
    <dbReference type="NCBI Taxonomy" id="1220188"/>
    <lineage>
        <taxon>Eukaryota</taxon>
        <taxon>Fungi</taxon>
        <taxon>Dikarya</taxon>
        <taxon>Ascomycota</taxon>
        <taxon>Pezizomycotina</taxon>
        <taxon>Eurotiomycetes</taxon>
        <taxon>Eurotiomycetidae</taxon>
        <taxon>Eurotiales</taxon>
        <taxon>Aspergillaceae</taxon>
        <taxon>Aspergillus</taxon>
        <taxon>Aspergillus subgen. Circumdati</taxon>
    </lineage>
</organism>
<dbReference type="AlphaFoldDB" id="A0A4V3UN06"/>
<proteinExistence type="predicted"/>
<evidence type="ECO:0000313" key="2">
    <source>
        <dbReference type="EMBL" id="THC89304.1"/>
    </source>
</evidence>
<dbReference type="SUPFAM" id="SSF51445">
    <property type="entry name" value="(Trans)glycosidases"/>
    <property type="match status" value="1"/>
</dbReference>
<evidence type="ECO:0000256" key="1">
    <source>
        <dbReference type="SAM" id="MobiDB-lite"/>
    </source>
</evidence>
<sequence>MSGARAEFCTDTSTGAPGAANRAPMAVSQTAVPKLFAVIHPPPFQISPTPGVTGLVAHVFTIFHQGVTAASRLMLATNIAKFMKEYNIDGVYTDWEYSGVNERGRLELLPLIFNMPHPGTDHPDIPPGDKYEGKN</sequence>
<dbReference type="Proteomes" id="UP000308092">
    <property type="component" value="Unassembled WGS sequence"/>
</dbReference>
<protein>
    <recommendedName>
        <fullName evidence="4">Chitinase</fullName>
    </recommendedName>
</protein>
<evidence type="ECO:0008006" key="4">
    <source>
        <dbReference type="Google" id="ProtNLM"/>
    </source>
</evidence>
<keyword evidence="3" id="KW-1185">Reference proteome</keyword>
<name>A0A4V3UN06_9EURO</name>
<dbReference type="VEuPathDB" id="FungiDB:EYZ11_011250"/>